<proteinExistence type="predicted"/>
<name>A0ABQ9IHI7_9NEOP</name>
<feature type="domain" description="Mutator-like transposase" evidence="1">
    <location>
        <begin position="38"/>
        <end position="121"/>
    </location>
</feature>
<accession>A0ABQ9IHI7</accession>
<protein>
    <recommendedName>
        <fullName evidence="1">Mutator-like transposase domain-containing protein</fullName>
    </recommendedName>
</protein>
<evidence type="ECO:0000313" key="3">
    <source>
        <dbReference type="Proteomes" id="UP001159363"/>
    </source>
</evidence>
<evidence type="ECO:0000313" key="2">
    <source>
        <dbReference type="EMBL" id="KAJ8896179.1"/>
    </source>
</evidence>
<gene>
    <name evidence="2" type="ORF">PR048_001522</name>
</gene>
<reference evidence="2 3" key="1">
    <citation type="submission" date="2023-02" db="EMBL/GenBank/DDBJ databases">
        <title>LHISI_Scaffold_Assembly.</title>
        <authorList>
            <person name="Stuart O.P."/>
            <person name="Cleave R."/>
            <person name="Magrath M.J.L."/>
            <person name="Mikheyev A.S."/>
        </authorList>
    </citation>
    <scope>NUCLEOTIDE SEQUENCE [LARGE SCALE GENOMIC DNA]</scope>
    <source>
        <strain evidence="2">Daus_M_001</strain>
        <tissue evidence="2">Leg muscle</tissue>
    </source>
</reference>
<keyword evidence="3" id="KW-1185">Reference proteome</keyword>
<dbReference type="Pfam" id="PF20700">
    <property type="entry name" value="Mutator"/>
    <property type="match status" value="1"/>
</dbReference>
<dbReference type="EMBL" id="JARBHB010000001">
    <property type="protein sequence ID" value="KAJ8896179.1"/>
    <property type="molecule type" value="Genomic_DNA"/>
</dbReference>
<evidence type="ECO:0000259" key="1">
    <source>
        <dbReference type="Pfam" id="PF20700"/>
    </source>
</evidence>
<dbReference type="InterPro" id="IPR049012">
    <property type="entry name" value="Mutator_transp_dom"/>
</dbReference>
<comment type="caution">
    <text evidence="2">The sequence shown here is derived from an EMBL/GenBank/DDBJ whole genome shotgun (WGS) entry which is preliminary data.</text>
</comment>
<organism evidence="2 3">
    <name type="scientific">Dryococelus australis</name>
    <dbReference type="NCBI Taxonomy" id="614101"/>
    <lineage>
        <taxon>Eukaryota</taxon>
        <taxon>Metazoa</taxon>
        <taxon>Ecdysozoa</taxon>
        <taxon>Arthropoda</taxon>
        <taxon>Hexapoda</taxon>
        <taxon>Insecta</taxon>
        <taxon>Pterygota</taxon>
        <taxon>Neoptera</taxon>
        <taxon>Polyneoptera</taxon>
        <taxon>Phasmatodea</taxon>
        <taxon>Verophasmatodea</taxon>
        <taxon>Anareolatae</taxon>
        <taxon>Phasmatidae</taxon>
        <taxon>Eurycanthinae</taxon>
        <taxon>Dryococelus</taxon>
    </lineage>
</organism>
<sequence length="124" mass="14356">MEADIRADCFLQREKLLGLKFNKLICEILTVWKIIDYTIFVLMLTGDGDSSVLRKLLEKMPYGPNLMVEKVESKNHVLRNYCHKLTDLTKNTNFPVTPRNLLKQQIPRFRTAADKAIKYRAAGN</sequence>
<dbReference type="Proteomes" id="UP001159363">
    <property type="component" value="Chromosome 1"/>
</dbReference>